<feature type="compositionally biased region" description="Low complexity" evidence="1">
    <location>
        <begin position="477"/>
        <end position="494"/>
    </location>
</feature>
<proteinExistence type="predicted"/>
<dbReference type="AlphaFoldDB" id="A0A0S4IYR9"/>
<keyword evidence="3" id="KW-1185">Reference proteome</keyword>
<dbReference type="Proteomes" id="UP000051952">
    <property type="component" value="Unassembled WGS sequence"/>
</dbReference>
<feature type="compositionally biased region" description="Basic and acidic residues" evidence="1">
    <location>
        <begin position="344"/>
        <end position="355"/>
    </location>
</feature>
<evidence type="ECO:0000256" key="1">
    <source>
        <dbReference type="SAM" id="MobiDB-lite"/>
    </source>
</evidence>
<reference evidence="3" key="1">
    <citation type="submission" date="2015-09" db="EMBL/GenBank/DDBJ databases">
        <authorList>
            <consortium name="Pathogen Informatics"/>
        </authorList>
    </citation>
    <scope>NUCLEOTIDE SEQUENCE [LARGE SCALE GENOMIC DNA]</scope>
    <source>
        <strain evidence="3">Lake Konstanz</strain>
    </source>
</reference>
<name>A0A0S4IYR9_BODSA</name>
<feature type="compositionally biased region" description="Polar residues" evidence="1">
    <location>
        <begin position="58"/>
        <end position="71"/>
    </location>
</feature>
<feature type="compositionally biased region" description="Acidic residues" evidence="1">
    <location>
        <begin position="28"/>
        <end position="51"/>
    </location>
</feature>
<gene>
    <name evidence="2" type="ORF">BSAL_81705</name>
</gene>
<feature type="compositionally biased region" description="Basic residues" evidence="1">
    <location>
        <begin position="366"/>
        <end position="375"/>
    </location>
</feature>
<sequence>MPSLPGEEVDEFEHDQSMRDPLLPLPELLEDDDDDELEMIDGGDGDEDDAELAGTGPHSIQGNFTSSNNIAHQHRSGDSSAAARSSPSLEDPTPSSFRGHSHHHASSPIPRLCLQCDVHHLPRHRFHHRHRRESNPQRFFFCHHHASSPIPRLLPAVRRTSPPPPPLPPPTPPGVQSSVTGNSTALAIVAAGSAATTANDDAATVTTTAPSSPTASTSGGDLSAAAYVDRIGAYFGYNGTDGNVPKPAYDAMLQRVRTLEDALGTANREVRSNAKTIAEQQNTIHALQQQVAHHDEIMRRTAELEAQLMERERDLDIREQALETIARHQRRMQSRKASTGNGHGGEEPSPHHLDGPTHIFSGGHQHQQHQQRHHQQSIPQGPSSSSYSRTNNIDIDQRGGGAHGDSGSHHLLNPGGPLNRRRGSNDSLVRREEEAYAQWVSPSPNLASLSVRSGAGAHAQNGPGLEALLDNARRSGLLPRLQGGPTTTTTGQPGNRSHSSMM</sequence>
<feature type="compositionally biased region" description="Pro residues" evidence="1">
    <location>
        <begin position="161"/>
        <end position="173"/>
    </location>
</feature>
<evidence type="ECO:0000313" key="3">
    <source>
        <dbReference type="Proteomes" id="UP000051952"/>
    </source>
</evidence>
<accession>A0A0S4IYR9</accession>
<evidence type="ECO:0000313" key="2">
    <source>
        <dbReference type="EMBL" id="CUG58662.1"/>
    </source>
</evidence>
<feature type="region of interest" description="Disordered" evidence="1">
    <location>
        <begin position="157"/>
        <end position="178"/>
    </location>
</feature>
<feature type="compositionally biased region" description="Low complexity" evidence="1">
    <location>
        <begin position="195"/>
        <end position="219"/>
    </location>
</feature>
<feature type="region of interest" description="Disordered" evidence="1">
    <location>
        <begin position="327"/>
        <end position="428"/>
    </location>
</feature>
<dbReference type="EMBL" id="CYKH01000887">
    <property type="protein sequence ID" value="CUG58662.1"/>
    <property type="molecule type" value="Genomic_DNA"/>
</dbReference>
<feature type="compositionally biased region" description="Low complexity" evidence="1">
    <location>
        <begin position="78"/>
        <end position="88"/>
    </location>
</feature>
<organism evidence="2 3">
    <name type="scientific">Bodo saltans</name>
    <name type="common">Flagellated protozoan</name>
    <dbReference type="NCBI Taxonomy" id="75058"/>
    <lineage>
        <taxon>Eukaryota</taxon>
        <taxon>Discoba</taxon>
        <taxon>Euglenozoa</taxon>
        <taxon>Kinetoplastea</taxon>
        <taxon>Metakinetoplastina</taxon>
        <taxon>Eubodonida</taxon>
        <taxon>Bodonidae</taxon>
        <taxon>Bodo</taxon>
    </lineage>
</organism>
<feature type="region of interest" description="Disordered" evidence="1">
    <location>
        <begin position="477"/>
        <end position="502"/>
    </location>
</feature>
<feature type="compositionally biased region" description="Low complexity" evidence="1">
    <location>
        <begin position="376"/>
        <end position="388"/>
    </location>
</feature>
<feature type="region of interest" description="Disordered" evidence="1">
    <location>
        <begin position="195"/>
        <end position="221"/>
    </location>
</feature>
<dbReference type="VEuPathDB" id="TriTrypDB:BSAL_81705"/>
<feature type="region of interest" description="Disordered" evidence="1">
    <location>
        <begin position="1"/>
        <end position="108"/>
    </location>
</feature>
<protein>
    <submittedName>
        <fullName evidence="2">Uncharacterized protein</fullName>
    </submittedName>
</protein>